<evidence type="ECO:0000313" key="1">
    <source>
        <dbReference type="EMBL" id="KIO54651.1"/>
    </source>
</evidence>
<gene>
    <name evidence="1" type="ORF">IW18_01200</name>
</gene>
<proteinExistence type="predicted"/>
<accession>A0A0D0F4Q5</accession>
<sequence>MLDPSGSFLRDQVPPLELYAEAVEIIIIGVGDLPSAYLGYLFDDGQTQPAAVCRGAAAEETSEELLDGKRFGRTSVEDHQLAIQGPDYDISLGAVMADGVKHQVVDKDFGKDRVGFYFKLFGQLHINGDPFLAGLLGKEVQMLFYMLINRDAGFFQIDLMLYFGEQQQIFVEPVEFCDIPTQGAQHPSLVLVEPHLEKGVDLVLEQREGRLELMCGVFHKLALAFVDGRIFFDQRLKASVQAFKFIDSRLDKVRGLAFVDLKLMDLVQGIVKGLPSFGCRFLGQPDYADKKHQKDKGEHASYGEHHPFHFQQVDLFGVGVFSAGNFHWGVNDAERLFFLSRGVFDHGADYGIFFYAHIGHNGEMQVVPVPGLDVFGSEIAAGLVNECIFMLHEHLFGFVDKKPLAHKVEYRSADCENYGSEDKKIARGFAEQFFGIHFSHLYPSP</sequence>
<evidence type="ECO:0000313" key="2">
    <source>
        <dbReference type="Proteomes" id="UP000032061"/>
    </source>
</evidence>
<comment type="caution">
    <text evidence="1">The sequence shown here is derived from an EMBL/GenBank/DDBJ whole genome shotgun (WGS) entry which is preliminary data.</text>
</comment>
<name>A0A0D0F4Q5_9FLAO</name>
<dbReference type="Proteomes" id="UP000032061">
    <property type="component" value="Unassembled WGS sequence"/>
</dbReference>
<organism evidence="1 2">
    <name type="scientific">Flavobacterium hibernum</name>
    <dbReference type="NCBI Taxonomy" id="37752"/>
    <lineage>
        <taxon>Bacteria</taxon>
        <taxon>Pseudomonadati</taxon>
        <taxon>Bacteroidota</taxon>
        <taxon>Flavobacteriia</taxon>
        <taxon>Flavobacteriales</taxon>
        <taxon>Flavobacteriaceae</taxon>
        <taxon>Flavobacterium</taxon>
    </lineage>
</organism>
<dbReference type="AlphaFoldDB" id="A0A0D0F4Q5"/>
<reference evidence="1 2" key="1">
    <citation type="submission" date="2015-01" db="EMBL/GenBank/DDBJ databases">
        <title>Genome of Flavobacterium hibernum DSM 12611.</title>
        <authorList>
            <person name="Stropko S.J."/>
            <person name="Pipes S.E."/>
            <person name="Newman J.D."/>
        </authorList>
    </citation>
    <scope>NUCLEOTIDE SEQUENCE [LARGE SCALE GENOMIC DNA]</scope>
    <source>
        <strain evidence="1 2">DSM 12611</strain>
    </source>
</reference>
<protein>
    <submittedName>
        <fullName evidence="1">Uncharacterized protein</fullName>
    </submittedName>
</protein>
<dbReference type="EMBL" id="JPRK01000002">
    <property type="protein sequence ID" value="KIO54651.1"/>
    <property type="molecule type" value="Genomic_DNA"/>
</dbReference>